<evidence type="ECO:0000256" key="1">
    <source>
        <dbReference type="ARBA" id="ARBA00000085"/>
    </source>
</evidence>
<dbReference type="SMART" id="SM00448">
    <property type="entry name" value="REC"/>
    <property type="match status" value="1"/>
</dbReference>
<evidence type="ECO:0000256" key="5">
    <source>
        <dbReference type="ARBA" id="ARBA00022741"/>
    </source>
</evidence>
<keyword evidence="3 9" id="KW-0597">Phosphoprotein</keyword>
<dbReference type="PANTHER" id="PTHR43065">
    <property type="entry name" value="SENSOR HISTIDINE KINASE"/>
    <property type="match status" value="1"/>
</dbReference>
<dbReference type="CDD" id="cd00156">
    <property type="entry name" value="REC"/>
    <property type="match status" value="1"/>
</dbReference>
<dbReference type="GO" id="GO:0000155">
    <property type="term" value="F:phosphorelay sensor kinase activity"/>
    <property type="evidence" value="ECO:0007669"/>
    <property type="project" value="InterPro"/>
</dbReference>
<dbReference type="SUPFAM" id="SSF55874">
    <property type="entry name" value="ATPase domain of HSP90 chaperone/DNA topoisomerase II/histidine kinase"/>
    <property type="match status" value="1"/>
</dbReference>
<dbReference type="Gene3D" id="3.40.50.2300">
    <property type="match status" value="1"/>
</dbReference>
<dbReference type="Gene3D" id="3.30.565.10">
    <property type="entry name" value="Histidine kinase-like ATPase, C-terminal domain"/>
    <property type="match status" value="1"/>
</dbReference>
<keyword evidence="7" id="KW-0067">ATP-binding</keyword>
<evidence type="ECO:0000259" key="10">
    <source>
        <dbReference type="PROSITE" id="PS50109"/>
    </source>
</evidence>
<dbReference type="Proteomes" id="UP001165986">
    <property type="component" value="Unassembled WGS sequence"/>
</dbReference>
<keyword evidence="4" id="KW-0808">Transferase</keyword>
<dbReference type="InterPro" id="IPR036890">
    <property type="entry name" value="HATPase_C_sf"/>
</dbReference>
<evidence type="ECO:0000256" key="3">
    <source>
        <dbReference type="ARBA" id="ARBA00022553"/>
    </source>
</evidence>
<feature type="domain" description="Histidine kinase" evidence="10">
    <location>
        <begin position="187"/>
        <end position="412"/>
    </location>
</feature>
<reference evidence="12" key="1">
    <citation type="submission" date="2019-07" db="EMBL/GenBank/DDBJ databases">
        <title>Toxilogical consequences of a new and cryptic species of cyanobacteria (Komarekiella delphini-convector) recovered from the epidermis of a bottlenose dolphin and 1500 ft. in the air.</title>
        <authorList>
            <person name="Brown A.O."/>
            <person name="Dvorak P."/>
            <person name="Villanueva C.D."/>
            <person name="Foss A.J."/>
            <person name="Garvey A.D."/>
            <person name="Gibson Q.A."/>
            <person name="Johansen J.R."/>
            <person name="Casamatta D.A."/>
        </authorList>
    </citation>
    <scope>NUCLEOTIDE SEQUENCE</scope>
    <source>
        <strain evidence="12">SJRDD-AB1</strain>
    </source>
</reference>
<dbReference type="PROSITE" id="PS50110">
    <property type="entry name" value="RESPONSE_REGULATORY"/>
    <property type="match status" value="1"/>
</dbReference>
<dbReference type="InterPro" id="IPR005467">
    <property type="entry name" value="His_kinase_dom"/>
</dbReference>
<dbReference type="AlphaFoldDB" id="A0AA40T300"/>
<dbReference type="Pfam" id="PF02518">
    <property type="entry name" value="HATPase_c"/>
    <property type="match status" value="1"/>
</dbReference>
<proteinExistence type="predicted"/>
<protein>
    <recommendedName>
        <fullName evidence="2">histidine kinase</fullName>
        <ecNumber evidence="2">2.7.13.3</ecNumber>
    </recommendedName>
</protein>
<dbReference type="SMART" id="SM00388">
    <property type="entry name" value="HisKA"/>
    <property type="match status" value="1"/>
</dbReference>
<dbReference type="SUPFAM" id="SSF52172">
    <property type="entry name" value="CheY-like"/>
    <property type="match status" value="1"/>
</dbReference>
<accession>A0AA40T300</accession>
<dbReference type="PROSITE" id="PS50109">
    <property type="entry name" value="HIS_KIN"/>
    <property type="match status" value="1"/>
</dbReference>
<evidence type="ECO:0000256" key="2">
    <source>
        <dbReference type="ARBA" id="ARBA00012438"/>
    </source>
</evidence>
<dbReference type="InterPro" id="IPR036097">
    <property type="entry name" value="HisK_dim/P_sf"/>
</dbReference>
<dbReference type="Pfam" id="PF00072">
    <property type="entry name" value="Response_reg"/>
    <property type="match status" value="1"/>
</dbReference>
<gene>
    <name evidence="12" type="ORF">FNW02_30260</name>
</gene>
<keyword evidence="6" id="KW-0418">Kinase</keyword>
<evidence type="ECO:0000256" key="8">
    <source>
        <dbReference type="ARBA" id="ARBA00023012"/>
    </source>
</evidence>
<dbReference type="InterPro" id="IPR004358">
    <property type="entry name" value="Sig_transdc_His_kin-like_C"/>
</dbReference>
<evidence type="ECO:0000256" key="4">
    <source>
        <dbReference type="ARBA" id="ARBA00022679"/>
    </source>
</evidence>
<organism evidence="12 13">
    <name type="scientific">Komarekiella delphini-convector SJRDD-AB1</name>
    <dbReference type="NCBI Taxonomy" id="2593771"/>
    <lineage>
        <taxon>Bacteria</taxon>
        <taxon>Bacillati</taxon>
        <taxon>Cyanobacteriota</taxon>
        <taxon>Cyanophyceae</taxon>
        <taxon>Nostocales</taxon>
        <taxon>Nostocaceae</taxon>
        <taxon>Komarekiella</taxon>
        <taxon>Komarekiella delphini-convector</taxon>
    </lineage>
</organism>
<comment type="catalytic activity">
    <reaction evidence="1">
        <text>ATP + protein L-histidine = ADP + protein N-phospho-L-histidine.</text>
        <dbReference type="EC" id="2.7.13.3"/>
    </reaction>
</comment>
<dbReference type="InterPro" id="IPR001789">
    <property type="entry name" value="Sig_transdc_resp-reg_receiver"/>
</dbReference>
<evidence type="ECO:0000256" key="9">
    <source>
        <dbReference type="PROSITE-ProRule" id="PRU00169"/>
    </source>
</evidence>
<dbReference type="EC" id="2.7.13.3" evidence="2"/>
<evidence type="ECO:0000259" key="11">
    <source>
        <dbReference type="PROSITE" id="PS50110"/>
    </source>
</evidence>
<dbReference type="PANTHER" id="PTHR43065:SF46">
    <property type="entry name" value="C4-DICARBOXYLATE TRANSPORT SENSOR PROTEIN DCTB"/>
    <property type="match status" value="1"/>
</dbReference>
<evidence type="ECO:0000256" key="6">
    <source>
        <dbReference type="ARBA" id="ARBA00022777"/>
    </source>
</evidence>
<feature type="domain" description="Response regulatory" evidence="11">
    <location>
        <begin position="7"/>
        <end position="126"/>
    </location>
</feature>
<dbReference type="PRINTS" id="PR00344">
    <property type="entry name" value="BCTRLSENSOR"/>
</dbReference>
<dbReference type="CDD" id="cd00082">
    <property type="entry name" value="HisKA"/>
    <property type="match status" value="1"/>
</dbReference>
<evidence type="ECO:0000256" key="7">
    <source>
        <dbReference type="ARBA" id="ARBA00022840"/>
    </source>
</evidence>
<name>A0AA40T300_9NOST</name>
<dbReference type="Gene3D" id="1.10.287.130">
    <property type="match status" value="1"/>
</dbReference>
<dbReference type="Pfam" id="PF00512">
    <property type="entry name" value="HisKA"/>
    <property type="match status" value="1"/>
</dbReference>
<feature type="modified residue" description="4-aspartylphosphate" evidence="9">
    <location>
        <position position="59"/>
    </location>
</feature>
<dbReference type="InterPro" id="IPR003594">
    <property type="entry name" value="HATPase_dom"/>
</dbReference>
<keyword evidence="8" id="KW-0902">Two-component regulatory system</keyword>
<dbReference type="GO" id="GO:0005524">
    <property type="term" value="F:ATP binding"/>
    <property type="evidence" value="ECO:0007669"/>
    <property type="project" value="UniProtKB-KW"/>
</dbReference>
<dbReference type="EMBL" id="VJXY01000051">
    <property type="protein sequence ID" value="MBD6619969.1"/>
    <property type="molecule type" value="Genomic_DNA"/>
</dbReference>
<keyword evidence="5" id="KW-0547">Nucleotide-binding</keyword>
<sequence>MAIITPKLLFADDCLEDRETYRRYLLGDKQRTYNILEAETGEEALLFCSQEIPDVILLDYLLPDMDGLEILSELKTQFGQTNLPVIMLTGQGNEQIAVQAMKSGAADYLVKRDTTSQSLRLAIQNILESVSKRLKNEVGPHPREFFGVVENTPKSIFTINSDLTKKQLSAQLYRAQRLESLGTIASGIAHDLNNILTPILIIAQLLPLKLPNHDEQNQQLLKILEDNSKRGVELVKQILSYARGAEGKRVPLQIRHLLKEIEQITKNTFPKSIEICTNIPTQDLWMVSADSTQLHQVLMNLCVNARDAMPQGGTLTISGENLFCDQSCAGLNVEAEVGDYVVITISDTGCGISQELLEQIFQPFFTTKDTSQGTGLGLSIVFSIIKSHGGFVKVYSKVGKGSQFQVYLPANNVEVML</sequence>
<dbReference type="SUPFAM" id="SSF47384">
    <property type="entry name" value="Homodimeric domain of signal transducing histidine kinase"/>
    <property type="match status" value="1"/>
</dbReference>
<dbReference type="InterPro" id="IPR011006">
    <property type="entry name" value="CheY-like_superfamily"/>
</dbReference>
<dbReference type="SMART" id="SM00387">
    <property type="entry name" value="HATPase_c"/>
    <property type="match status" value="1"/>
</dbReference>
<evidence type="ECO:0000313" key="13">
    <source>
        <dbReference type="Proteomes" id="UP001165986"/>
    </source>
</evidence>
<keyword evidence="13" id="KW-1185">Reference proteome</keyword>
<evidence type="ECO:0000313" key="12">
    <source>
        <dbReference type="EMBL" id="MBD6619969.1"/>
    </source>
</evidence>
<dbReference type="InterPro" id="IPR003661">
    <property type="entry name" value="HisK_dim/P_dom"/>
</dbReference>
<comment type="caution">
    <text evidence="12">The sequence shown here is derived from an EMBL/GenBank/DDBJ whole genome shotgun (WGS) entry which is preliminary data.</text>
</comment>